<keyword evidence="7" id="KW-1185">Reference proteome</keyword>
<reference evidence="6 7" key="1">
    <citation type="journal article" date="2011" name="J. Bacteriol.">
        <title>Genome sequence of Chthoniobacter flavus Ellin428, an aerobic heterotrophic soil bacterium.</title>
        <authorList>
            <person name="Kant R."/>
            <person name="van Passel M.W."/>
            <person name="Palva A."/>
            <person name="Lucas S."/>
            <person name="Lapidus A."/>
            <person name="Glavina Del Rio T."/>
            <person name="Dalin E."/>
            <person name="Tice H."/>
            <person name="Bruce D."/>
            <person name="Goodwin L."/>
            <person name="Pitluck S."/>
            <person name="Larimer F.W."/>
            <person name="Land M.L."/>
            <person name="Hauser L."/>
            <person name="Sangwan P."/>
            <person name="de Vos W.M."/>
            <person name="Janssen P.H."/>
            <person name="Smidt H."/>
        </authorList>
    </citation>
    <scope>NUCLEOTIDE SEQUENCE [LARGE SCALE GENOMIC DNA]</scope>
    <source>
        <strain evidence="6 7">Ellin428</strain>
    </source>
</reference>
<protein>
    <recommendedName>
        <fullName evidence="8">Orotate phosphoribosyltransferase</fullName>
    </recommendedName>
</protein>
<comment type="caution">
    <text evidence="6">The sequence shown here is derived from an EMBL/GenBank/DDBJ whole genome shotgun (WGS) entry which is preliminary data.</text>
</comment>
<dbReference type="EMBL" id="ABVL01000006">
    <property type="protein sequence ID" value="EDY19802.1"/>
    <property type="molecule type" value="Genomic_DNA"/>
</dbReference>
<evidence type="ECO:0000256" key="5">
    <source>
        <dbReference type="SAM" id="Phobius"/>
    </source>
</evidence>
<evidence type="ECO:0000256" key="2">
    <source>
        <dbReference type="ARBA" id="ARBA00022692"/>
    </source>
</evidence>
<proteinExistence type="predicted"/>
<evidence type="ECO:0000256" key="4">
    <source>
        <dbReference type="ARBA" id="ARBA00023136"/>
    </source>
</evidence>
<dbReference type="Proteomes" id="UP000005824">
    <property type="component" value="Unassembled WGS sequence"/>
</dbReference>
<evidence type="ECO:0000313" key="7">
    <source>
        <dbReference type="Proteomes" id="UP000005824"/>
    </source>
</evidence>
<evidence type="ECO:0008006" key="8">
    <source>
        <dbReference type="Google" id="ProtNLM"/>
    </source>
</evidence>
<dbReference type="RefSeq" id="WP_006979716.1">
    <property type="nucleotide sequence ID" value="NZ_ABVL01000006.1"/>
</dbReference>
<dbReference type="InParanoid" id="B4D0E0"/>
<dbReference type="InterPro" id="IPR019109">
    <property type="entry name" value="MamF_MmsF"/>
</dbReference>
<feature type="transmembrane region" description="Helical" evidence="5">
    <location>
        <begin position="20"/>
        <end position="39"/>
    </location>
</feature>
<name>B4D0E0_9BACT</name>
<evidence type="ECO:0000313" key="6">
    <source>
        <dbReference type="EMBL" id="EDY19802.1"/>
    </source>
</evidence>
<keyword evidence="4 5" id="KW-0472">Membrane</keyword>
<comment type="subcellular location">
    <subcellularLocation>
        <location evidence="1">Membrane</location>
        <topology evidence="1">Multi-pass membrane protein</topology>
    </subcellularLocation>
</comment>
<dbReference type="eggNOG" id="COG3296">
    <property type="taxonomic scope" value="Bacteria"/>
</dbReference>
<sequence>MDLPDKDARNMAMFAHLSTFAGHLIPFGHIAGPLIIWCLKKDEMPFVNDQGKEALNFQITMTLAFIVAGLAILILVGIVLLPAVWLFDIIVTIIAAVKANEGVAYRYPCSIRFIS</sequence>
<keyword evidence="2 5" id="KW-0812">Transmembrane</keyword>
<evidence type="ECO:0000256" key="3">
    <source>
        <dbReference type="ARBA" id="ARBA00022989"/>
    </source>
</evidence>
<gene>
    <name evidence="6" type="ORF">CfE428DRAFT_2391</name>
</gene>
<dbReference type="Pfam" id="PF09685">
    <property type="entry name" value="MamF_MmsF"/>
    <property type="match status" value="1"/>
</dbReference>
<organism evidence="6 7">
    <name type="scientific">Chthoniobacter flavus Ellin428</name>
    <dbReference type="NCBI Taxonomy" id="497964"/>
    <lineage>
        <taxon>Bacteria</taxon>
        <taxon>Pseudomonadati</taxon>
        <taxon>Verrucomicrobiota</taxon>
        <taxon>Spartobacteria</taxon>
        <taxon>Chthoniobacterales</taxon>
        <taxon>Chthoniobacteraceae</taxon>
        <taxon>Chthoniobacter</taxon>
    </lineage>
</organism>
<accession>B4D0E0</accession>
<dbReference type="STRING" id="497964.CfE428DRAFT_2391"/>
<keyword evidence="3 5" id="KW-1133">Transmembrane helix</keyword>
<dbReference type="AlphaFoldDB" id="B4D0E0"/>
<feature type="transmembrane region" description="Helical" evidence="5">
    <location>
        <begin position="60"/>
        <end position="87"/>
    </location>
</feature>
<evidence type="ECO:0000256" key="1">
    <source>
        <dbReference type="ARBA" id="ARBA00004141"/>
    </source>
</evidence>